<dbReference type="EMBL" id="CP053588">
    <property type="protein sequence ID" value="WNZ28042.1"/>
    <property type="molecule type" value="Genomic_DNA"/>
</dbReference>
<keyword evidence="3 5" id="KW-1133">Transmembrane helix</keyword>
<keyword evidence="4 5" id="KW-0472">Membrane</keyword>
<keyword evidence="6" id="KW-0614">Plasmid</keyword>
<dbReference type="GO" id="GO:0016020">
    <property type="term" value="C:membrane"/>
    <property type="evidence" value="ECO:0007669"/>
    <property type="project" value="UniProtKB-SubCell"/>
</dbReference>
<dbReference type="RefSeq" id="WP_316437202.1">
    <property type="nucleotide sequence ID" value="NZ_CP053588.1"/>
</dbReference>
<protein>
    <submittedName>
        <fullName evidence="6">ZIP family metal transporter</fullName>
    </submittedName>
</protein>
<feature type="transmembrane region" description="Helical" evidence="5">
    <location>
        <begin position="223"/>
        <end position="242"/>
    </location>
</feature>
<reference evidence="6" key="1">
    <citation type="submission" date="2020-05" db="EMBL/GenBank/DDBJ databases">
        <authorList>
            <person name="Zhu T."/>
            <person name="Keshari N."/>
            <person name="Lu X."/>
        </authorList>
    </citation>
    <scope>NUCLEOTIDE SEQUENCE</scope>
    <source>
        <strain evidence="6">NK1-12</strain>
        <plasmid evidence="6">p1</plasmid>
    </source>
</reference>
<proteinExistence type="predicted"/>
<organism evidence="6">
    <name type="scientific">Leptolyngbya sp. NK1-12</name>
    <dbReference type="NCBI Taxonomy" id="2547451"/>
    <lineage>
        <taxon>Bacteria</taxon>
        <taxon>Bacillati</taxon>
        <taxon>Cyanobacteriota</taxon>
        <taxon>Cyanophyceae</taxon>
        <taxon>Leptolyngbyales</taxon>
        <taxon>Leptolyngbyaceae</taxon>
        <taxon>Leptolyngbya group</taxon>
        <taxon>Leptolyngbya</taxon>
    </lineage>
</organism>
<feature type="transmembrane region" description="Helical" evidence="5">
    <location>
        <begin position="63"/>
        <end position="81"/>
    </location>
</feature>
<name>A0AA96WLH1_9CYAN</name>
<comment type="subcellular location">
    <subcellularLocation>
        <location evidence="1">Membrane</location>
        <topology evidence="1">Multi-pass membrane protein</topology>
    </subcellularLocation>
</comment>
<geneLocation type="plasmid" evidence="6">
    <name>p1</name>
</geneLocation>
<dbReference type="AlphaFoldDB" id="A0AA96WLH1"/>
<evidence type="ECO:0000256" key="4">
    <source>
        <dbReference type="ARBA" id="ARBA00023136"/>
    </source>
</evidence>
<evidence type="ECO:0000256" key="2">
    <source>
        <dbReference type="ARBA" id="ARBA00022692"/>
    </source>
</evidence>
<evidence type="ECO:0000256" key="1">
    <source>
        <dbReference type="ARBA" id="ARBA00004141"/>
    </source>
</evidence>
<keyword evidence="2 5" id="KW-0812">Transmembrane</keyword>
<evidence type="ECO:0000256" key="5">
    <source>
        <dbReference type="SAM" id="Phobius"/>
    </source>
</evidence>
<dbReference type="Pfam" id="PF02535">
    <property type="entry name" value="Zip"/>
    <property type="match status" value="1"/>
</dbReference>
<dbReference type="InterPro" id="IPR003689">
    <property type="entry name" value="ZIP"/>
</dbReference>
<feature type="transmembrane region" description="Helical" evidence="5">
    <location>
        <begin position="35"/>
        <end position="56"/>
    </location>
</feature>
<dbReference type="GO" id="GO:0046873">
    <property type="term" value="F:metal ion transmembrane transporter activity"/>
    <property type="evidence" value="ECO:0007669"/>
    <property type="project" value="InterPro"/>
</dbReference>
<feature type="transmembrane region" description="Helical" evidence="5">
    <location>
        <begin position="163"/>
        <end position="184"/>
    </location>
</feature>
<accession>A0AA96WLH1</accession>
<evidence type="ECO:0000256" key="3">
    <source>
        <dbReference type="ARBA" id="ARBA00022989"/>
    </source>
</evidence>
<sequence length="243" mass="25653">MNEFLTVLAFATLPALGNFAGGILAELIDASDRALSLALHAATGVVVAVISLELIPESLRVDAPLMTVSSFVAGGLFFVAIDQVTQLVKTRFGSGDVNVGPWMIFLGVAIDLFTDGVMIGTGSTIATELGLLLALGQIPADVPEGLATIIAFKRQGVPRRKRFQIAAAFVIPIFVGATIGYWWMRGQSELVKMALLTFTAGILTTLVVEEIIPEAHQDGEARFATLLFLGGFALFGLLSAFLG</sequence>
<gene>
    <name evidence="6" type="ORF">HJG54_34570</name>
</gene>
<evidence type="ECO:0000313" key="6">
    <source>
        <dbReference type="EMBL" id="WNZ28042.1"/>
    </source>
</evidence>